<dbReference type="PROSITE" id="PS51257">
    <property type="entry name" value="PROKAR_LIPOPROTEIN"/>
    <property type="match status" value="1"/>
</dbReference>
<dbReference type="Proteomes" id="UP000586918">
    <property type="component" value="Unassembled WGS sequence"/>
</dbReference>
<dbReference type="InterPro" id="IPR024520">
    <property type="entry name" value="DUF3558"/>
</dbReference>
<name>A0A848DLQ1_9PSEU</name>
<protein>
    <recommendedName>
        <fullName evidence="4">DUF3558 domain-containing protein</fullName>
    </recommendedName>
</protein>
<reference evidence="2 3" key="1">
    <citation type="submission" date="2020-04" db="EMBL/GenBank/DDBJ databases">
        <authorList>
            <person name="Klaysubun C."/>
            <person name="Duangmal K."/>
            <person name="Lipun K."/>
        </authorList>
    </citation>
    <scope>NUCLEOTIDE SEQUENCE [LARGE SCALE GENOMIC DNA]</scope>
    <source>
        <strain evidence="2 3">DSM 45300</strain>
    </source>
</reference>
<evidence type="ECO:0008006" key="4">
    <source>
        <dbReference type="Google" id="ProtNLM"/>
    </source>
</evidence>
<comment type="caution">
    <text evidence="2">The sequence shown here is derived from an EMBL/GenBank/DDBJ whole genome shotgun (WGS) entry which is preliminary data.</text>
</comment>
<accession>A0A848DLQ1</accession>
<gene>
    <name evidence="2" type="ORF">HF519_18275</name>
</gene>
<proteinExistence type="predicted"/>
<keyword evidence="3" id="KW-1185">Reference proteome</keyword>
<evidence type="ECO:0000313" key="2">
    <source>
        <dbReference type="EMBL" id="NMH93485.1"/>
    </source>
</evidence>
<evidence type="ECO:0000313" key="3">
    <source>
        <dbReference type="Proteomes" id="UP000586918"/>
    </source>
</evidence>
<dbReference type="AlphaFoldDB" id="A0A848DLQ1"/>
<dbReference type="Pfam" id="PF12079">
    <property type="entry name" value="DUF3558"/>
    <property type="match status" value="1"/>
</dbReference>
<organism evidence="2 3">
    <name type="scientific">Pseudonocardia bannensis</name>
    <dbReference type="NCBI Taxonomy" id="630973"/>
    <lineage>
        <taxon>Bacteria</taxon>
        <taxon>Bacillati</taxon>
        <taxon>Actinomycetota</taxon>
        <taxon>Actinomycetes</taxon>
        <taxon>Pseudonocardiales</taxon>
        <taxon>Pseudonocardiaceae</taxon>
        <taxon>Pseudonocardia</taxon>
    </lineage>
</organism>
<evidence type="ECO:0000256" key="1">
    <source>
        <dbReference type="SAM" id="MobiDB-lite"/>
    </source>
</evidence>
<sequence length="182" mass="18596">MTDPRYPSPSRATLPRGVLVLVLLLLALAGCGGTGAPQAAGVNPGAGVPEIPQVPGAPAEPPIDVCRLLTSEEVTAVIGTNNGGRLDPGNGAGSCSWRNDETYSSITVRIGRTGTAPGDRLPEPSDYGPAEPGPAGIRFAPGNVAEFAVDGRACEMQVVTDVSTDADRPTAARMIGLVRDRL</sequence>
<dbReference type="EMBL" id="JAAXKZ010000070">
    <property type="protein sequence ID" value="NMH93485.1"/>
    <property type="molecule type" value="Genomic_DNA"/>
</dbReference>
<feature type="region of interest" description="Disordered" evidence="1">
    <location>
        <begin position="112"/>
        <end position="133"/>
    </location>
</feature>
<dbReference type="RefSeq" id="WP_169414186.1">
    <property type="nucleotide sequence ID" value="NZ_JAAXKZ010000070.1"/>
</dbReference>